<proteinExistence type="predicted"/>
<evidence type="ECO:0000313" key="2">
    <source>
        <dbReference type="Proteomes" id="UP000240294"/>
    </source>
</evidence>
<keyword evidence="2" id="KW-1185">Reference proteome</keyword>
<reference evidence="2" key="1">
    <citation type="submission" date="2018-01" db="EMBL/GenBank/DDBJ databases">
        <title>Direct submission.</title>
        <authorList>
            <person name="Ciacci N."/>
        </authorList>
    </citation>
    <scope>NUCLEOTIDE SEQUENCE [LARGE SCALE GENOMIC DNA]</scope>
</reference>
<gene>
    <name evidence="1" type="ORF">vBKpnF48_208</name>
</gene>
<name>A0A2I6UFR4_9CAUD</name>
<protein>
    <submittedName>
        <fullName evidence="1">Uncharacterized protein</fullName>
    </submittedName>
</protein>
<evidence type="ECO:0000313" key="1">
    <source>
        <dbReference type="EMBL" id="AUO78833.1"/>
    </source>
</evidence>
<dbReference type="EMBL" id="MG746602">
    <property type="protein sequence ID" value="AUO78833.1"/>
    <property type="molecule type" value="Genomic_DNA"/>
</dbReference>
<dbReference type="Proteomes" id="UP000240294">
    <property type="component" value="Genome"/>
</dbReference>
<accession>A0A2I6UFR4</accession>
<organism evidence="1 2">
    <name type="scientific">Klebsiella phage vB_Kpn_F48</name>
    <dbReference type="NCBI Taxonomy" id="2070028"/>
    <lineage>
        <taxon>Viruses</taxon>
        <taxon>Duplodnaviria</taxon>
        <taxon>Heunggongvirae</taxon>
        <taxon>Uroviricota</taxon>
        <taxon>Caudoviricetes</taxon>
        <taxon>Marfavirus</taxon>
        <taxon>Marfavirus F48</taxon>
    </lineage>
</organism>
<sequence length="70" mass="8149">MRFRRHDTVSLGISGIPGVVIYCLEAIPQYRIEPWYNVNWVDGNTSLHAESELFKISKLRDLTNEEGYSY</sequence>